<dbReference type="eggNOG" id="COG5516">
    <property type="taxonomic scope" value="Bacteria"/>
</dbReference>
<dbReference type="Gene3D" id="1.10.3300.10">
    <property type="entry name" value="Jann2411-like domain"/>
    <property type="match status" value="1"/>
</dbReference>
<dbReference type="PATRIC" id="fig|224911.5.peg.6732"/>
<dbReference type="InterPro" id="IPR023286">
    <property type="entry name" value="ABATE_dom_sf"/>
</dbReference>
<sequence length="254" mass="28009">MVGAMPVSVRPSNLFNVFNKVTSLASNLSTGIYQVTSALPLQTGQGPLMDRPPAMFIADSLGLDFLNSVATPVDTPVDWIDDGDGLIDWLEQAKLVPADELHALKARAAPGELDEVADQARALREWFRGFVLEHAGRPLTADALRELGPLNGLLEREESFRQIEPGHGDVGGVLKLQTKRRWRSAESLLLPVGEALATFVCDEDFSDVKACEGHNCTMLFADHTRRRARRWCIMAVCGNRAKQAAHRNRLKSRQ</sequence>
<reference evidence="3" key="1">
    <citation type="journal article" date="2002" name="DNA Res.">
        <title>Complete genomic sequence of nitrogen-fixing symbiotic bacterium Bradyrhizobium japonicum USDA110.</title>
        <authorList>
            <person name="Kaneko T."/>
            <person name="Nakamura Y."/>
            <person name="Sato S."/>
            <person name="Minamisawa K."/>
            <person name="Uchiumi T."/>
            <person name="Sasamoto S."/>
            <person name="Watanabe A."/>
            <person name="Idesawa K."/>
            <person name="Iriguchi M."/>
            <person name="Kawashima K."/>
            <person name="Kohara M."/>
            <person name="Matsumoto M."/>
            <person name="Shimpo S."/>
            <person name="Tsuruoka H."/>
            <person name="Wada T."/>
            <person name="Yamada M."/>
            <person name="Tabata S."/>
        </authorList>
    </citation>
    <scope>NUCLEOTIDE SEQUENCE [LARGE SCALE GENOMIC DNA]</scope>
    <source>
        <strain evidence="3">JCM 10833 / BCRC 13528 / IAM 13628 / NBRC 14792 / USDA 110</strain>
    </source>
</reference>
<dbReference type="HOGENOM" id="CLU_087298_3_1_5"/>
<dbReference type="EnsemblBacteria" id="BAC51840">
    <property type="protein sequence ID" value="BAC51840"/>
    <property type="gene ID" value="BAC51840"/>
</dbReference>
<dbReference type="InParanoid" id="Q89FX4"/>
<dbReference type="STRING" id="224911.AAV28_30455"/>
<dbReference type="AlphaFoldDB" id="Q89FX4"/>
<organism evidence="2 3">
    <name type="scientific">Bradyrhizobium diazoefficiens (strain JCM 10833 / BCRC 13528 / IAM 13628 / NBRC 14792 / USDA 110)</name>
    <dbReference type="NCBI Taxonomy" id="224911"/>
    <lineage>
        <taxon>Bacteria</taxon>
        <taxon>Pseudomonadati</taxon>
        <taxon>Pseudomonadota</taxon>
        <taxon>Alphaproteobacteria</taxon>
        <taxon>Hyphomicrobiales</taxon>
        <taxon>Nitrobacteraceae</taxon>
        <taxon>Bradyrhizobium</taxon>
    </lineage>
</organism>
<evidence type="ECO:0000313" key="3">
    <source>
        <dbReference type="Proteomes" id="UP000002526"/>
    </source>
</evidence>
<keyword evidence="3" id="KW-1185">Reference proteome</keyword>
<name>Q89FX4_BRADU</name>
<proteinExistence type="predicted"/>
<dbReference type="InterPro" id="IPR021005">
    <property type="entry name" value="Znf_CGNR"/>
</dbReference>
<gene>
    <name evidence="2" type="ordered locus">bll6575</name>
</gene>
<dbReference type="Pfam" id="PF11706">
    <property type="entry name" value="zf-CGNR"/>
    <property type="match status" value="1"/>
</dbReference>
<dbReference type="PANTHER" id="PTHR35525:SF3">
    <property type="entry name" value="BLL6575 PROTEIN"/>
    <property type="match status" value="1"/>
</dbReference>
<dbReference type="Proteomes" id="UP000002526">
    <property type="component" value="Chromosome"/>
</dbReference>
<dbReference type="Pfam" id="PF07336">
    <property type="entry name" value="ABATE"/>
    <property type="match status" value="1"/>
</dbReference>
<accession>Q89FX4</accession>
<evidence type="ECO:0000313" key="2">
    <source>
        <dbReference type="EMBL" id="BAC51840.1"/>
    </source>
</evidence>
<dbReference type="EMBL" id="BA000040">
    <property type="protein sequence ID" value="BAC51840.1"/>
    <property type="molecule type" value="Genomic_DNA"/>
</dbReference>
<dbReference type="InterPro" id="IPR010852">
    <property type="entry name" value="ABATE"/>
</dbReference>
<dbReference type="PANTHER" id="PTHR35525">
    <property type="entry name" value="BLL6575 PROTEIN"/>
    <property type="match status" value="1"/>
</dbReference>
<protein>
    <submittedName>
        <fullName evidence="2">Bll6575 protein</fullName>
    </submittedName>
</protein>
<dbReference type="OrthoDB" id="9808437at2"/>
<dbReference type="KEGG" id="bja:bll6575"/>
<evidence type="ECO:0000259" key="1">
    <source>
        <dbReference type="Pfam" id="PF11706"/>
    </source>
</evidence>
<feature type="domain" description="Zinc finger CGNR" evidence="1">
    <location>
        <begin position="208"/>
        <end position="249"/>
    </location>
</feature>
<dbReference type="SUPFAM" id="SSF160904">
    <property type="entry name" value="Jann2411-like"/>
    <property type="match status" value="1"/>
</dbReference>